<sequence length="173" mass="19347">MLEQSETYRTCLLAYNCQARLQRGRRLGSVQTQPGAYRKPTTVGTHLMNRRHFIAAAGATAVLSILAGCKTEPKGEKFIGHWFSDNGRYPPTLVHIERNKDTFLFTETAWNNFGKVGYRSNTVPATLNGADNILVVGDSKHIAYKEADDEIVSDNLKARRITEAEYQAAISRQ</sequence>
<gene>
    <name evidence="1" type="ORF">Q8947_12360</name>
</gene>
<reference evidence="1 2" key="1">
    <citation type="submission" date="2023-08" db="EMBL/GenBank/DDBJ databases">
        <title>Alcaligenaceae gen. nov., a novel taxon isolated from the sludge of Yixing Pesticide Factory.</title>
        <authorList>
            <person name="Ruan L."/>
        </authorList>
    </citation>
    <scope>NUCLEOTIDE SEQUENCE [LARGE SCALE GENOMIC DNA]</scope>
    <source>
        <strain evidence="1 2">LG-2</strain>
    </source>
</reference>
<dbReference type="Proteomes" id="UP001232156">
    <property type="component" value="Unassembled WGS sequence"/>
</dbReference>
<protein>
    <submittedName>
        <fullName evidence="1">Uncharacterized protein</fullName>
    </submittedName>
</protein>
<dbReference type="RefSeq" id="WP_347287445.1">
    <property type="nucleotide sequence ID" value="NZ_JAUZQE010000036.1"/>
</dbReference>
<comment type="caution">
    <text evidence="1">The sequence shown here is derived from an EMBL/GenBank/DDBJ whole genome shotgun (WGS) entry which is preliminary data.</text>
</comment>
<name>A0ABU1D949_9BURK</name>
<evidence type="ECO:0000313" key="1">
    <source>
        <dbReference type="EMBL" id="MDR4126772.1"/>
    </source>
</evidence>
<accession>A0ABU1D949</accession>
<keyword evidence="2" id="KW-1185">Reference proteome</keyword>
<proteinExistence type="predicted"/>
<evidence type="ECO:0000313" key="2">
    <source>
        <dbReference type="Proteomes" id="UP001232156"/>
    </source>
</evidence>
<organism evidence="1 2">
    <name type="scientific">Yanghanlia caeni</name>
    <dbReference type="NCBI Taxonomy" id="3064283"/>
    <lineage>
        <taxon>Bacteria</taxon>
        <taxon>Pseudomonadati</taxon>
        <taxon>Pseudomonadota</taxon>
        <taxon>Betaproteobacteria</taxon>
        <taxon>Burkholderiales</taxon>
        <taxon>Alcaligenaceae</taxon>
        <taxon>Yanghanlia</taxon>
    </lineage>
</organism>
<dbReference type="EMBL" id="JAUZQE010000036">
    <property type="protein sequence ID" value="MDR4126772.1"/>
    <property type="molecule type" value="Genomic_DNA"/>
</dbReference>